<dbReference type="EMBL" id="VXAT01020824">
    <property type="protein sequence ID" value="NXL11877.1"/>
    <property type="molecule type" value="Genomic_DNA"/>
</dbReference>
<protein>
    <recommendedName>
        <fullName evidence="8">Ubiquitin carboxyl-terminal hydrolase MINDY</fullName>
        <ecNumber evidence="8">3.4.19.12</ecNumber>
    </recommendedName>
</protein>
<evidence type="ECO:0000256" key="9">
    <source>
        <dbReference type="SAM" id="MobiDB-lite"/>
    </source>
</evidence>
<evidence type="ECO:0000313" key="12">
    <source>
        <dbReference type="Proteomes" id="UP000574277"/>
    </source>
</evidence>
<sequence length="747" mass="83374">ATNSTIKALVSCTVSNTLKSDTFPSQGLKKTITTMDRELPRSALSINNRNELRNVLHLHSLYKQNKAKENPLKTLLEIITNYFLEHRGTSRSISSSSALSTPQSRRSTSHPPDCSDEDRVRGSATTLDESETQAHRYDIENPIDKILPSRKHQHKSEKCHTGTIHNSPLPSDGDKKLKDSREDLKAATISEELKTTGKEKPRPRSGLIVRGMMAGPVASSPEDLQKRRLSKRSTSVSSTAQFKGEEHGEDDLSVPSTDFQESKGSSTQVNMEFASKTMSISHTSSASEKLRNIAKDTDDCFAKLLSEREKTKTEERKSIPSFGTDSNEKSLKASAPHRHSGAGREKRERSLKKNESRLSGHRKSPTSTCYKEDQMKDALELVDVEDEETTGEVSKNPDLSTLYMLQVVSKAIDISLAKELKNLLFGSSLCCFSEEWKIQSFTFNSIPQLKYGIVQKKGGPCGVLAAVQACVLQQLIFADSNRNKDTRCLQPSEVHRTKCLTMAIADILWRAGGNEKAIVALPSGRQQFTPIGKYKADGILETLILHSATRYEDLIVFLQQNIHQFEIGPCGCILLTVSVILSRSINLVRNDFDVLTNRLIGSHGYCTQELVNLLLTGKAVSNVFNNVIELDSGNGNITILKGITSRSDIGLLSLFEHYDVCQVGCYLKTPKYPIWLVCSESHFSVLFCLEKDLLGDWKTERRFDLYYYDGLANQEEEIRLTVDTTQMCAEDKENDLTPPLEHCIRTK</sequence>
<dbReference type="Pfam" id="PF26038">
    <property type="entry name" value="Dimer_MINDY4_N"/>
    <property type="match status" value="1"/>
</dbReference>
<feature type="compositionally biased region" description="Basic and acidic residues" evidence="9">
    <location>
        <begin position="309"/>
        <end position="318"/>
    </location>
</feature>
<comment type="function">
    <text evidence="7">Probable hydrolase that can remove 'Lys-48'-linked conjugated ubiquitin from proteins.</text>
</comment>
<feature type="domain" description="Deubiquitinating enzyme MINDY-3/4 conserved" evidence="10">
    <location>
        <begin position="421"/>
        <end position="746"/>
    </location>
</feature>
<keyword evidence="3 8" id="KW-0645">Protease</keyword>
<evidence type="ECO:0000313" key="11">
    <source>
        <dbReference type="EMBL" id="NXL11877.1"/>
    </source>
</evidence>
<keyword evidence="6 8" id="KW-0788">Thiol protease</keyword>
<feature type="non-terminal residue" evidence="11">
    <location>
        <position position="747"/>
    </location>
</feature>
<comment type="catalytic activity">
    <reaction evidence="1 8">
        <text>Thiol-dependent hydrolysis of ester, thioester, amide, peptide and isopeptide bonds formed by the C-terminal Gly of ubiquitin (a 76-residue protein attached to proteins as an intracellular targeting signal).</text>
        <dbReference type="EC" id="3.4.19.12"/>
    </reaction>
</comment>
<proteinExistence type="inferred from homology"/>
<reference evidence="11 12" key="1">
    <citation type="submission" date="2019-09" db="EMBL/GenBank/DDBJ databases">
        <title>Bird 10,000 Genomes (B10K) Project - Family phase.</title>
        <authorList>
            <person name="Zhang G."/>
        </authorList>
    </citation>
    <scope>NUCLEOTIDE SEQUENCE [LARGE SCALE GENOMIC DNA]</scope>
    <source>
        <strain evidence="11">B10K-DU-001-44</strain>
        <tissue evidence="11">Muscle</tissue>
    </source>
</reference>
<feature type="compositionally biased region" description="Basic and acidic residues" evidence="9">
    <location>
        <begin position="132"/>
        <end position="143"/>
    </location>
</feature>
<evidence type="ECO:0000256" key="1">
    <source>
        <dbReference type="ARBA" id="ARBA00000707"/>
    </source>
</evidence>
<evidence type="ECO:0000256" key="3">
    <source>
        <dbReference type="ARBA" id="ARBA00022670"/>
    </source>
</evidence>
<evidence type="ECO:0000256" key="6">
    <source>
        <dbReference type="ARBA" id="ARBA00022807"/>
    </source>
</evidence>
<feature type="compositionally biased region" description="Basic and acidic residues" evidence="9">
    <location>
        <begin position="189"/>
        <end position="202"/>
    </location>
</feature>
<feature type="compositionally biased region" description="Basic residues" evidence="9">
    <location>
        <begin position="148"/>
        <end position="157"/>
    </location>
</feature>
<dbReference type="GO" id="GO:0006508">
    <property type="term" value="P:proteolysis"/>
    <property type="evidence" value="ECO:0007669"/>
    <property type="project" value="UniProtKB-KW"/>
</dbReference>
<evidence type="ECO:0000256" key="4">
    <source>
        <dbReference type="ARBA" id="ARBA00022786"/>
    </source>
</evidence>
<dbReference type="Pfam" id="PF13898">
    <property type="entry name" value="MINDY-3_4_CD"/>
    <property type="match status" value="1"/>
</dbReference>
<comment type="caution">
    <text evidence="11">The sequence shown here is derived from an EMBL/GenBank/DDBJ whole genome shotgun (WGS) entry which is preliminary data.</text>
</comment>
<evidence type="ECO:0000256" key="7">
    <source>
        <dbReference type="ARBA" id="ARBA00037630"/>
    </source>
</evidence>
<evidence type="ECO:0000256" key="5">
    <source>
        <dbReference type="ARBA" id="ARBA00022801"/>
    </source>
</evidence>
<feature type="region of interest" description="Disordered" evidence="9">
    <location>
        <begin position="309"/>
        <end position="370"/>
    </location>
</feature>
<feature type="compositionally biased region" description="Polar residues" evidence="9">
    <location>
        <begin position="254"/>
        <end position="268"/>
    </location>
</feature>
<accession>A0A7L0Q0S9</accession>
<gene>
    <name evidence="11" type="primary">Mindy4</name>
    <name evidence="11" type="ORF">MESCAY_R13815</name>
</gene>
<comment type="similarity">
    <text evidence="2 8">Belongs to the MINDY deubiquitinase family. FAM188 subfamily.</text>
</comment>
<dbReference type="SMART" id="SM01174">
    <property type="entry name" value="DUF4205"/>
    <property type="match status" value="1"/>
</dbReference>
<organism evidence="11 12">
    <name type="scientific">Mesembrinibis cayennensis</name>
    <dbReference type="NCBI Taxonomy" id="1118748"/>
    <lineage>
        <taxon>Eukaryota</taxon>
        <taxon>Metazoa</taxon>
        <taxon>Chordata</taxon>
        <taxon>Craniata</taxon>
        <taxon>Vertebrata</taxon>
        <taxon>Euteleostomi</taxon>
        <taxon>Archelosauria</taxon>
        <taxon>Archosauria</taxon>
        <taxon>Dinosauria</taxon>
        <taxon>Saurischia</taxon>
        <taxon>Theropoda</taxon>
        <taxon>Coelurosauria</taxon>
        <taxon>Aves</taxon>
        <taxon>Neognathae</taxon>
        <taxon>Neoaves</taxon>
        <taxon>Aequornithes</taxon>
        <taxon>Pelecaniformes</taxon>
        <taxon>Threskiornithidae</taxon>
        <taxon>Mesembrinibis</taxon>
    </lineage>
</organism>
<dbReference type="GO" id="GO:1990380">
    <property type="term" value="F:K48-linked deubiquitinase activity"/>
    <property type="evidence" value="ECO:0007669"/>
    <property type="project" value="UniProtKB-UniRule"/>
</dbReference>
<dbReference type="GO" id="GO:0071108">
    <property type="term" value="P:protein K48-linked deubiquitination"/>
    <property type="evidence" value="ECO:0007669"/>
    <property type="project" value="InterPro"/>
</dbReference>
<feature type="compositionally biased region" description="Polar residues" evidence="9">
    <location>
        <begin position="232"/>
        <end position="241"/>
    </location>
</feature>
<evidence type="ECO:0000259" key="10">
    <source>
        <dbReference type="SMART" id="SM01174"/>
    </source>
</evidence>
<feature type="compositionally biased region" description="Low complexity" evidence="9">
    <location>
        <begin position="90"/>
        <end position="106"/>
    </location>
</feature>
<name>A0A7L0Q0S9_9AVES</name>
<dbReference type="AlphaFoldDB" id="A0A7L0Q0S9"/>
<dbReference type="PANTHER" id="PTHR12473">
    <property type="entry name" value="UBIQUITIN CARBOXYL-TERMINAL HYDROLASE MINDY-4-RELATED"/>
    <property type="match status" value="1"/>
</dbReference>
<evidence type="ECO:0000256" key="2">
    <source>
        <dbReference type="ARBA" id="ARBA00011074"/>
    </source>
</evidence>
<dbReference type="GO" id="GO:0004843">
    <property type="term" value="F:cysteine-type deubiquitinase activity"/>
    <property type="evidence" value="ECO:0007669"/>
    <property type="project" value="UniProtKB-UniRule"/>
</dbReference>
<keyword evidence="12" id="KW-1185">Reference proteome</keyword>
<dbReference type="InterPro" id="IPR059022">
    <property type="entry name" value="MINDY4_N"/>
</dbReference>
<keyword evidence="5 8" id="KW-0378">Hydrolase</keyword>
<feature type="non-terminal residue" evidence="11">
    <location>
        <position position="1"/>
    </location>
</feature>
<feature type="compositionally biased region" description="Basic and acidic residues" evidence="9">
    <location>
        <begin position="342"/>
        <end position="358"/>
    </location>
</feature>
<evidence type="ECO:0000256" key="8">
    <source>
        <dbReference type="RuleBase" id="RU367088"/>
    </source>
</evidence>
<keyword evidence="4 8" id="KW-0833">Ubl conjugation pathway</keyword>
<dbReference type="InterPro" id="IPR025257">
    <property type="entry name" value="MINDY-3/4_CD"/>
</dbReference>
<feature type="region of interest" description="Disordered" evidence="9">
    <location>
        <begin position="90"/>
        <end position="177"/>
    </location>
</feature>
<feature type="region of interest" description="Disordered" evidence="9">
    <location>
        <begin position="189"/>
        <end position="268"/>
    </location>
</feature>
<dbReference type="EC" id="3.4.19.12" evidence="8"/>
<dbReference type="InterPro" id="IPR039785">
    <property type="entry name" value="MINY3/4"/>
</dbReference>
<dbReference type="Proteomes" id="UP000574277">
    <property type="component" value="Unassembled WGS sequence"/>
</dbReference>
<comment type="function">
    <text evidence="8">Hydrolase that can remove 'Lys-48'-linked conjugated ubiquitin from proteins.</text>
</comment>
<dbReference type="PANTHER" id="PTHR12473:SF8">
    <property type="entry name" value="UBIQUITIN CARBOXYL-TERMINAL HYDROLASE MINDY-4-RELATED"/>
    <property type="match status" value="1"/>
</dbReference>